<evidence type="ECO:0000256" key="8">
    <source>
        <dbReference type="ARBA" id="ARBA00022679"/>
    </source>
</evidence>
<dbReference type="Pfam" id="PF07714">
    <property type="entry name" value="PK_Tyr_Ser-Thr"/>
    <property type="match status" value="1"/>
</dbReference>
<dbReference type="FunFam" id="3.30.200.20:FF:000184">
    <property type="entry name" value="Receptor protein-tyrosine kinase"/>
    <property type="match status" value="1"/>
</dbReference>
<evidence type="ECO:0000256" key="17">
    <source>
        <dbReference type="ARBA" id="ARBA00023136"/>
    </source>
</evidence>
<evidence type="ECO:0000256" key="6">
    <source>
        <dbReference type="ARBA" id="ARBA00022490"/>
    </source>
</evidence>
<dbReference type="SUPFAM" id="SSF57184">
    <property type="entry name" value="Growth factor receptor domain"/>
    <property type="match status" value="2"/>
</dbReference>
<evidence type="ECO:0000256" key="24">
    <source>
        <dbReference type="ARBA" id="ARBA00023242"/>
    </source>
</evidence>
<dbReference type="InterPro" id="IPR036941">
    <property type="entry name" value="Rcpt_L-dom_sf"/>
</dbReference>
<gene>
    <name evidence="35" type="primary">ERBB2</name>
    <name evidence="35" type="synonym">erbb2</name>
</gene>
<dbReference type="InterPro" id="IPR000494">
    <property type="entry name" value="Rcpt_L-dom"/>
</dbReference>
<dbReference type="InterPro" id="IPR008266">
    <property type="entry name" value="Tyr_kinase_AS"/>
</dbReference>
<evidence type="ECO:0000256" key="23">
    <source>
        <dbReference type="ARBA" id="ARBA00023180"/>
    </source>
</evidence>
<comment type="subcellular location">
    <subcellularLocation>
        <location evidence="2">Cell projection</location>
        <location evidence="2">Ruffle membrane</location>
        <topology evidence="2">Single-pass type I membrane protein</topology>
    </subcellularLocation>
    <subcellularLocation>
        <location evidence="4">Cytoplasm</location>
        <location evidence="4">Perinuclear region</location>
    </subcellularLocation>
    <subcellularLocation>
        <location evidence="3">Early endosome</location>
    </subcellularLocation>
    <subcellularLocation>
        <location evidence="1">Nucleus</location>
    </subcellularLocation>
</comment>
<comment type="similarity">
    <text evidence="28">Belongs to the protein kinase superfamily. Tyr protein kinase family. EGF receptor subfamily.</text>
</comment>
<keyword evidence="20" id="KW-0010">Activator</keyword>
<keyword evidence="24" id="KW-0539">Nucleus</keyword>
<evidence type="ECO:0000256" key="29">
    <source>
        <dbReference type="PIRSR" id="PIRSR000619-1"/>
    </source>
</evidence>
<evidence type="ECO:0000256" key="25">
    <source>
        <dbReference type="ARBA" id="ARBA00023273"/>
    </source>
</evidence>
<evidence type="ECO:0000256" key="32">
    <source>
        <dbReference type="SAM" id="MobiDB-lite"/>
    </source>
</evidence>
<feature type="domain" description="Protein kinase" evidence="34">
    <location>
        <begin position="646"/>
        <end position="905"/>
    </location>
</feature>
<keyword evidence="23" id="KW-0325">Glycoprotein</keyword>
<dbReference type="SUPFAM" id="SSF52058">
    <property type="entry name" value="L domain-like"/>
    <property type="match status" value="2"/>
</dbReference>
<keyword evidence="8 28" id="KW-0808">Transferase</keyword>
<feature type="binding site" evidence="30">
    <location>
        <begin position="652"/>
        <end position="660"/>
    </location>
    <ligand>
        <name>ATP</name>
        <dbReference type="ChEBI" id="CHEBI:30616"/>
    </ligand>
</feature>
<dbReference type="AlphaFoldDB" id="A0A671YNP2"/>
<keyword evidence="15 33" id="KW-1133">Transmembrane helix</keyword>
<evidence type="ECO:0000256" key="30">
    <source>
        <dbReference type="PIRSR" id="PIRSR000619-2"/>
    </source>
</evidence>
<dbReference type="GO" id="GO:0030182">
    <property type="term" value="P:neuron differentiation"/>
    <property type="evidence" value="ECO:0007669"/>
    <property type="project" value="TreeGrafter"/>
</dbReference>
<sequence length="1159" mass="128065">MKLALPSSLENHYETLKLLYTGCKVVHGNLEITHLHGNPDLSFLQGIVEVQGYVLVAQVSVSLVPLDNLRIIRGSQLYNTSYALAVLDNTLAGQGLRTLRLRSLTGLIIHWCSELMPKPSPNCAAECENRCWGETAQDCQNLTRIRCASGCQRCKGPSPNDCCHMQCAAGCTGPKDSDCLACRHFNDSGVCKENCPPPTIYDPVTFQTKPNPNKKFNFGATCVKTCPYNYLAMEVACTLVCPKANQEVISHSDGIETQKCEKCEGDCPKVCYGLGMDNHGVMDNHGITMVTSSNVEQFNKCKKIFGSLAFLPQSFVSDPVTNTSGLTLEQLSEFKKLEEITGYLYIDAWPEEWSNLSVFENLKVIRGRMLYKGVFSLAIQNVHIQSLGLRSLRSVSGGLVLLHNNSQLCYTSSLPWESLLHPTQGPHRIVNNNQDPKVCEDEGRVCHPLCEGGCWGPGPSQCVSCKAFQRGTECVDQLVREYADGSLCVACHAECRPLNGSASCHGPGAEHCAECQNFQDGEFCVDHCPSGVKEDQQTVWKYSNATGHCLPCNTNCTLSCTVMDERGCPVDTRTGPGTTIAAAVGGVVLFFILLALLVFYLRRQKKLKRKETMRRILQEHELVEPLTPSGASPNQAQMRILKETELKKLRVLGAGAFGTVYKGVWAPDGENVKIPVAIKVLRENTSPKANKEILDEAYVMAGVASPYVCRLLGICLTSTVQLVTQLMPYGCLLDYVRENKDRIGSQFLLNWCVQIAKGMSYLEEVRLVHRDLAARNVLVKNPNHVKITDFGLARLLDIDETEYHADGGKVPIKWMALESILHRRFTHQSDVWSYGVTVWELMTFGAKPYDMIPARDIPEVLEGGERLPQPPICTIDVYMIMVKCWMIDPESRPRFKDLVNDFSAMARDPPRYVVIQNDEQMSMSSPVDSQFFRMLLEEEGNNMRELLDAEEYLVPHGPRSMYSSLSTLGRSQYPTLPLGANTSNGMWTPQYPTLARSPSAGGQSDSVFLDGPPDDPSLPPASPGRYCKDPTYSNGSTGNLETDGPNGFHHPNHLHHSLPRRTNGYIQYVNQEIQDLRPGIPDRPSTLPRKAKPERRLPNGLSSGHSVENPGYLIPAGASTSPAFDNPYYLDLVAKAKAVAGTAANPEYLGLADTWSGYT</sequence>
<dbReference type="InterPro" id="IPR044912">
    <property type="entry name" value="Egfr_JX_dom"/>
</dbReference>
<dbReference type="GO" id="GO:0008284">
    <property type="term" value="P:positive regulation of cell population proliferation"/>
    <property type="evidence" value="ECO:0007669"/>
    <property type="project" value="TreeGrafter"/>
</dbReference>
<keyword evidence="5" id="KW-1003">Cell membrane</keyword>
<feature type="binding site" evidence="30 31">
    <location>
        <position position="679"/>
    </location>
    <ligand>
        <name>ATP</name>
        <dbReference type="ChEBI" id="CHEBI:30616"/>
    </ligand>
</feature>
<reference evidence="35" key="1">
    <citation type="submission" date="2021-04" db="EMBL/GenBank/DDBJ databases">
        <authorList>
            <consortium name="Wellcome Sanger Institute Data Sharing"/>
        </authorList>
    </citation>
    <scope>NUCLEOTIDE SEQUENCE [LARGE SCALE GENOMIC DNA]</scope>
</reference>
<dbReference type="InterPro" id="IPR006211">
    <property type="entry name" value="Furin-like_Cys-rich_dom"/>
</dbReference>
<keyword evidence="10" id="KW-0732">Signal</keyword>
<keyword evidence="13 28" id="KW-0418">Kinase</keyword>
<evidence type="ECO:0000256" key="4">
    <source>
        <dbReference type="ARBA" id="ARBA00004556"/>
    </source>
</evidence>
<feature type="compositionally biased region" description="Polar residues" evidence="32">
    <location>
        <begin position="981"/>
        <end position="991"/>
    </location>
</feature>
<dbReference type="InterPro" id="IPR020635">
    <property type="entry name" value="Tyr_kinase_cat_dom"/>
</dbReference>
<feature type="compositionally biased region" description="Polar residues" evidence="32">
    <location>
        <begin position="1031"/>
        <end position="1040"/>
    </location>
</feature>
<dbReference type="PANTHER" id="PTHR24416">
    <property type="entry name" value="TYROSINE-PROTEIN KINASE RECEPTOR"/>
    <property type="match status" value="1"/>
</dbReference>
<dbReference type="InterPro" id="IPR050122">
    <property type="entry name" value="RTK"/>
</dbReference>
<dbReference type="FunFam" id="2.10.220.10:FF:000009">
    <property type="entry name" value="Receptor protein-tyrosine kinase"/>
    <property type="match status" value="1"/>
</dbReference>
<keyword evidence="25" id="KW-0966">Cell projection</keyword>
<dbReference type="GO" id="GO:0043410">
    <property type="term" value="P:positive regulation of MAPK cascade"/>
    <property type="evidence" value="ECO:0007669"/>
    <property type="project" value="TreeGrafter"/>
</dbReference>
<dbReference type="InterPro" id="IPR000719">
    <property type="entry name" value="Prot_kinase_dom"/>
</dbReference>
<dbReference type="FunFam" id="2.10.220.10:FF:000010">
    <property type="entry name" value="Receptor protein-tyrosine kinase"/>
    <property type="match status" value="1"/>
</dbReference>
<dbReference type="PRINTS" id="PR00109">
    <property type="entry name" value="TYRKINASE"/>
</dbReference>
<dbReference type="GO" id="GO:0048471">
    <property type="term" value="C:perinuclear region of cytoplasm"/>
    <property type="evidence" value="ECO:0007669"/>
    <property type="project" value="UniProtKB-SubCell"/>
</dbReference>
<dbReference type="GO" id="GO:0005769">
    <property type="term" value="C:early endosome"/>
    <property type="evidence" value="ECO:0007669"/>
    <property type="project" value="UniProtKB-SubCell"/>
</dbReference>
<comment type="function">
    <text evidence="26">In the nucleus is involved in transcriptional regulation. Associates with the 5'-TCAAATTC-3' sequence in the PTGS2/COX-2 promoter and activates its transcription. Implicated in transcriptional activation of CDKN1A; the function involves STAT3 and SRC. Involved in the transcription of rRNA genes by RNA Pol I and enhances protein synthesis and cell growth.</text>
</comment>
<dbReference type="InterPro" id="IPR009030">
    <property type="entry name" value="Growth_fac_rcpt_cys_sf"/>
</dbReference>
<dbReference type="EC" id="2.7.10.1" evidence="28"/>
<keyword evidence="17 28" id="KW-0472">Membrane</keyword>
<evidence type="ECO:0000256" key="9">
    <source>
        <dbReference type="ARBA" id="ARBA00022692"/>
    </source>
</evidence>
<dbReference type="GO" id="GO:0043235">
    <property type="term" value="C:receptor complex"/>
    <property type="evidence" value="ECO:0007669"/>
    <property type="project" value="TreeGrafter"/>
</dbReference>
<evidence type="ECO:0000256" key="21">
    <source>
        <dbReference type="ARBA" id="ARBA00023163"/>
    </source>
</evidence>
<dbReference type="GO" id="GO:0005524">
    <property type="term" value="F:ATP binding"/>
    <property type="evidence" value="ECO:0007669"/>
    <property type="project" value="UniProtKB-UniRule"/>
</dbReference>
<evidence type="ECO:0000256" key="15">
    <source>
        <dbReference type="ARBA" id="ARBA00022989"/>
    </source>
</evidence>
<proteinExistence type="inferred from homology"/>
<dbReference type="InterPro" id="IPR017441">
    <property type="entry name" value="Protein_kinase_ATP_BS"/>
</dbReference>
<dbReference type="Pfam" id="PF01030">
    <property type="entry name" value="Recep_L_domain"/>
    <property type="match status" value="2"/>
</dbReference>
<reference evidence="35" key="2">
    <citation type="submission" date="2025-08" db="UniProtKB">
        <authorList>
            <consortium name="Ensembl"/>
        </authorList>
    </citation>
    <scope>IDENTIFICATION</scope>
</reference>
<keyword evidence="36" id="KW-1185">Reference proteome</keyword>
<dbReference type="PROSITE" id="PS00107">
    <property type="entry name" value="PROTEIN_KINASE_ATP"/>
    <property type="match status" value="1"/>
</dbReference>
<protein>
    <recommendedName>
        <fullName evidence="28">Receptor protein-tyrosine kinase</fullName>
        <ecNumber evidence="28">2.7.10.1</ecNumber>
    </recommendedName>
</protein>
<keyword evidence="9 33" id="KW-0812">Transmembrane</keyword>
<dbReference type="PANTHER" id="PTHR24416:SF137">
    <property type="entry name" value="RECEPTOR TYROSINE-PROTEIN KINASE ERBB-2"/>
    <property type="match status" value="1"/>
</dbReference>
<evidence type="ECO:0000256" key="18">
    <source>
        <dbReference type="ARBA" id="ARBA00023137"/>
    </source>
</evidence>
<accession>A0A671YNP2</accession>
<evidence type="ECO:0000256" key="7">
    <source>
        <dbReference type="ARBA" id="ARBA00022553"/>
    </source>
</evidence>
<dbReference type="GO" id="GO:0004714">
    <property type="term" value="F:transmembrane receptor protein tyrosine kinase activity"/>
    <property type="evidence" value="ECO:0007669"/>
    <property type="project" value="UniProtKB-EC"/>
</dbReference>
<evidence type="ECO:0000313" key="35">
    <source>
        <dbReference type="Ensembl" id="ENSSAUP00010064285.1"/>
    </source>
</evidence>
<keyword evidence="12" id="KW-0967">Endosome</keyword>
<dbReference type="Gene3D" id="2.10.220.10">
    <property type="entry name" value="Hormone Receptor, Insulin-like Growth Factor Receptor 1, Chain A, domain 2"/>
    <property type="match status" value="3"/>
</dbReference>
<evidence type="ECO:0000256" key="20">
    <source>
        <dbReference type="ARBA" id="ARBA00023159"/>
    </source>
</evidence>
<dbReference type="GO" id="GO:0032587">
    <property type="term" value="C:ruffle membrane"/>
    <property type="evidence" value="ECO:0007669"/>
    <property type="project" value="UniProtKB-SubCell"/>
</dbReference>
<feature type="region of interest" description="Disordered" evidence="32">
    <location>
        <begin position="1076"/>
        <end position="1108"/>
    </location>
</feature>
<keyword evidence="16" id="KW-0805">Transcription regulation</keyword>
<organism evidence="35 36">
    <name type="scientific">Sparus aurata</name>
    <name type="common">Gilthead sea bream</name>
    <dbReference type="NCBI Taxonomy" id="8175"/>
    <lineage>
        <taxon>Eukaryota</taxon>
        <taxon>Metazoa</taxon>
        <taxon>Chordata</taxon>
        <taxon>Craniata</taxon>
        <taxon>Vertebrata</taxon>
        <taxon>Euteleostomi</taxon>
        <taxon>Actinopterygii</taxon>
        <taxon>Neopterygii</taxon>
        <taxon>Teleostei</taxon>
        <taxon>Neoteleostei</taxon>
        <taxon>Acanthomorphata</taxon>
        <taxon>Eupercaria</taxon>
        <taxon>Spariformes</taxon>
        <taxon>Sparidae</taxon>
        <taxon>Sparus</taxon>
    </lineage>
</organism>
<dbReference type="Pfam" id="PF00757">
    <property type="entry name" value="Furin-like"/>
    <property type="match status" value="1"/>
</dbReference>
<evidence type="ECO:0000256" key="26">
    <source>
        <dbReference type="ARBA" id="ARBA00037619"/>
    </source>
</evidence>
<keyword evidence="11 28" id="KW-0547">Nucleotide-binding</keyword>
<evidence type="ECO:0000256" key="3">
    <source>
        <dbReference type="ARBA" id="ARBA00004412"/>
    </source>
</evidence>
<evidence type="ECO:0000256" key="1">
    <source>
        <dbReference type="ARBA" id="ARBA00004123"/>
    </source>
</evidence>
<keyword evidence="6" id="KW-0963">Cytoplasm</keyword>
<evidence type="ECO:0000256" key="19">
    <source>
        <dbReference type="ARBA" id="ARBA00023157"/>
    </source>
</evidence>
<keyword evidence="14 28" id="KW-0067">ATP-binding</keyword>
<dbReference type="GO" id="GO:0009925">
    <property type="term" value="C:basal plasma membrane"/>
    <property type="evidence" value="ECO:0007669"/>
    <property type="project" value="TreeGrafter"/>
</dbReference>
<dbReference type="SUPFAM" id="SSF56112">
    <property type="entry name" value="Protein kinase-like (PK-like)"/>
    <property type="match status" value="1"/>
</dbReference>
<dbReference type="GeneTree" id="ENSGT00940000158232"/>
<keyword evidence="21" id="KW-0804">Transcription</keyword>
<evidence type="ECO:0000256" key="2">
    <source>
        <dbReference type="ARBA" id="ARBA00004199"/>
    </source>
</evidence>
<dbReference type="Gene3D" id="3.80.20.20">
    <property type="entry name" value="Receptor L-domain"/>
    <property type="match status" value="2"/>
</dbReference>
<dbReference type="InterPro" id="IPR006212">
    <property type="entry name" value="Furin_repeat"/>
</dbReference>
<dbReference type="GO" id="GO:0043066">
    <property type="term" value="P:negative regulation of apoptotic process"/>
    <property type="evidence" value="ECO:0007669"/>
    <property type="project" value="TreeGrafter"/>
</dbReference>
<comment type="catalytic activity">
    <reaction evidence="27">
        <text>L-tyrosyl-[protein] + ATP = O-phospho-L-tyrosyl-[protein] + ADP + H(+)</text>
        <dbReference type="Rhea" id="RHEA:10596"/>
        <dbReference type="Rhea" id="RHEA-COMP:10136"/>
        <dbReference type="Rhea" id="RHEA-COMP:20101"/>
        <dbReference type="ChEBI" id="CHEBI:15378"/>
        <dbReference type="ChEBI" id="CHEBI:30616"/>
        <dbReference type="ChEBI" id="CHEBI:46858"/>
        <dbReference type="ChEBI" id="CHEBI:61978"/>
        <dbReference type="ChEBI" id="CHEBI:456216"/>
        <dbReference type="EC" id="2.7.10.1"/>
    </reaction>
</comment>
<dbReference type="InterPro" id="IPR016245">
    <property type="entry name" value="Tyr_kinase_EGF/ERB/XmrK_rcpt"/>
</dbReference>
<evidence type="ECO:0000256" key="27">
    <source>
        <dbReference type="ARBA" id="ARBA00051243"/>
    </source>
</evidence>
<feature type="active site" description="Proton acceptor" evidence="29">
    <location>
        <position position="771"/>
    </location>
</feature>
<dbReference type="SMART" id="SM00219">
    <property type="entry name" value="TyrKc"/>
    <property type="match status" value="1"/>
</dbReference>
<dbReference type="InterPro" id="IPR049328">
    <property type="entry name" value="TM_ErbB1"/>
</dbReference>
<keyword evidence="7" id="KW-0597">Phosphoprotein</keyword>
<dbReference type="InterPro" id="IPR032778">
    <property type="entry name" value="GF_recep_IV"/>
</dbReference>
<evidence type="ECO:0000256" key="12">
    <source>
        <dbReference type="ARBA" id="ARBA00022753"/>
    </source>
</evidence>
<keyword evidence="22 28" id="KW-0675">Receptor</keyword>
<dbReference type="InterPro" id="IPR001245">
    <property type="entry name" value="Ser-Thr/Tyr_kinase_cat_dom"/>
</dbReference>
<evidence type="ECO:0000313" key="36">
    <source>
        <dbReference type="Proteomes" id="UP000472265"/>
    </source>
</evidence>
<evidence type="ECO:0000256" key="14">
    <source>
        <dbReference type="ARBA" id="ARBA00022840"/>
    </source>
</evidence>
<dbReference type="Pfam" id="PF14843">
    <property type="entry name" value="GF_recep_IV"/>
    <property type="match status" value="1"/>
</dbReference>
<feature type="region of interest" description="Disordered" evidence="32">
    <location>
        <begin position="981"/>
        <end position="1050"/>
    </location>
</feature>
<dbReference type="Pfam" id="PF21314">
    <property type="entry name" value="TM_ErbB1"/>
    <property type="match status" value="1"/>
</dbReference>
<evidence type="ECO:0000256" key="5">
    <source>
        <dbReference type="ARBA" id="ARBA00022475"/>
    </source>
</evidence>
<dbReference type="Gene3D" id="3.30.200.20">
    <property type="entry name" value="Phosphorylase Kinase, domain 1"/>
    <property type="match status" value="1"/>
</dbReference>
<dbReference type="GO" id="GO:0005634">
    <property type="term" value="C:nucleus"/>
    <property type="evidence" value="ECO:0007669"/>
    <property type="project" value="UniProtKB-SubCell"/>
</dbReference>
<dbReference type="Ensembl" id="ENSSAUT00010067348.1">
    <property type="protein sequence ID" value="ENSSAUP00010064285.1"/>
    <property type="gene ID" value="ENSSAUG00010025759.1"/>
</dbReference>
<dbReference type="InterPro" id="IPR011009">
    <property type="entry name" value="Kinase-like_dom_sf"/>
</dbReference>
<dbReference type="PIRSF" id="PIRSF000619">
    <property type="entry name" value="TyrPK_EGF-R"/>
    <property type="match status" value="1"/>
</dbReference>
<evidence type="ECO:0000256" key="22">
    <source>
        <dbReference type="ARBA" id="ARBA00023170"/>
    </source>
</evidence>
<evidence type="ECO:0000259" key="34">
    <source>
        <dbReference type="PROSITE" id="PS50011"/>
    </source>
</evidence>
<keyword evidence="19" id="KW-1015">Disulfide bond</keyword>
<evidence type="ECO:0000256" key="13">
    <source>
        <dbReference type="ARBA" id="ARBA00022777"/>
    </source>
</evidence>
<evidence type="ECO:0000256" key="31">
    <source>
        <dbReference type="PROSITE-ProRule" id="PRU10141"/>
    </source>
</evidence>
<evidence type="ECO:0000256" key="33">
    <source>
        <dbReference type="SAM" id="Phobius"/>
    </source>
</evidence>
<dbReference type="FunFam" id="1.10.510.10:FF:002828">
    <property type="entry name" value="Receptor tyrosine-protein kinase erbB-2"/>
    <property type="match status" value="1"/>
</dbReference>
<dbReference type="Gene3D" id="6.10.250.2930">
    <property type="match status" value="1"/>
</dbReference>
<evidence type="ECO:0000256" key="16">
    <source>
        <dbReference type="ARBA" id="ARBA00023015"/>
    </source>
</evidence>
<dbReference type="Proteomes" id="UP000472265">
    <property type="component" value="Chromosome 20"/>
</dbReference>
<dbReference type="CDD" id="cd00064">
    <property type="entry name" value="FU"/>
    <property type="match status" value="3"/>
</dbReference>
<feature type="transmembrane region" description="Helical" evidence="33">
    <location>
        <begin position="580"/>
        <end position="601"/>
    </location>
</feature>
<evidence type="ECO:0000256" key="28">
    <source>
        <dbReference type="PIRNR" id="PIRNR000619"/>
    </source>
</evidence>
<evidence type="ECO:0000256" key="11">
    <source>
        <dbReference type="ARBA" id="ARBA00022741"/>
    </source>
</evidence>
<dbReference type="Gene3D" id="1.10.510.10">
    <property type="entry name" value="Transferase(Phosphotransferase) domain 1"/>
    <property type="match status" value="1"/>
</dbReference>
<dbReference type="PROSITE" id="PS50011">
    <property type="entry name" value="PROTEIN_KINASE_DOM"/>
    <property type="match status" value="1"/>
</dbReference>
<dbReference type="GO" id="GO:0038127">
    <property type="term" value="P:ERBB signaling pathway"/>
    <property type="evidence" value="ECO:0007669"/>
    <property type="project" value="UniProtKB-ARBA"/>
</dbReference>
<dbReference type="SMART" id="SM00261">
    <property type="entry name" value="FU"/>
    <property type="match status" value="3"/>
</dbReference>
<evidence type="ECO:0000256" key="10">
    <source>
        <dbReference type="ARBA" id="ARBA00022729"/>
    </source>
</evidence>
<reference evidence="35" key="3">
    <citation type="submission" date="2025-09" db="UniProtKB">
        <authorList>
            <consortium name="Ensembl"/>
        </authorList>
    </citation>
    <scope>IDENTIFICATION</scope>
</reference>
<name>A0A671YNP2_SPAAU</name>
<keyword evidence="18 28" id="KW-0829">Tyrosine-protein kinase</keyword>
<dbReference type="PROSITE" id="PS00109">
    <property type="entry name" value="PROTEIN_KINASE_TYR"/>
    <property type="match status" value="1"/>
</dbReference>
<dbReference type="CDD" id="cd12087">
    <property type="entry name" value="TM_EGFR-like"/>
    <property type="match status" value="1"/>
</dbReference>